<accession>A0A2P6TID6</accession>
<feature type="transmembrane region" description="Helical" evidence="7">
    <location>
        <begin position="178"/>
        <end position="195"/>
    </location>
</feature>
<dbReference type="PANTHER" id="PTHR43009">
    <property type="entry name" value="HOMOGENTISATE SOLANESYLTRANSFERASE, CHLOROPLASTIC"/>
    <property type="match status" value="1"/>
</dbReference>
<dbReference type="InterPro" id="IPR044502">
    <property type="entry name" value="AtHST-like"/>
</dbReference>
<evidence type="ECO:0000256" key="6">
    <source>
        <dbReference type="ARBA" id="ARBA00023136"/>
    </source>
</evidence>
<dbReference type="InterPro" id="IPR000537">
    <property type="entry name" value="UbiA_prenyltransferase"/>
</dbReference>
<keyword evidence="6 7" id="KW-0472">Membrane</keyword>
<keyword evidence="5 7" id="KW-1133">Transmembrane helix</keyword>
<dbReference type="InterPro" id="IPR044878">
    <property type="entry name" value="UbiA_sf"/>
</dbReference>
<feature type="transmembrane region" description="Helical" evidence="7">
    <location>
        <begin position="246"/>
        <end position="267"/>
    </location>
</feature>
<feature type="transmembrane region" description="Helical" evidence="7">
    <location>
        <begin position="62"/>
        <end position="88"/>
    </location>
</feature>
<comment type="caution">
    <text evidence="8">The sequence shown here is derived from an EMBL/GenBank/DDBJ whole genome shotgun (WGS) entry which is preliminary data.</text>
</comment>
<dbReference type="AlphaFoldDB" id="A0A2P6TID6"/>
<dbReference type="CDD" id="cd13960">
    <property type="entry name" value="PT_UbiA_HPT1"/>
    <property type="match status" value="1"/>
</dbReference>
<dbReference type="OrthoDB" id="1502398at2759"/>
<name>A0A2P6TID6_CHLSO</name>
<evidence type="ECO:0000256" key="1">
    <source>
        <dbReference type="ARBA" id="ARBA00004141"/>
    </source>
</evidence>
<dbReference type="EMBL" id="LHPG02000015">
    <property type="protein sequence ID" value="PRW34029.1"/>
    <property type="molecule type" value="Genomic_DNA"/>
</dbReference>
<dbReference type="Gene3D" id="1.20.120.1780">
    <property type="entry name" value="UbiA prenyltransferase"/>
    <property type="match status" value="1"/>
</dbReference>
<dbReference type="PANTHER" id="PTHR43009:SF7">
    <property type="entry name" value="HOMOGENTISATE GERANYLGERANYLTRANSFERASE, CHLOROPLASTIC"/>
    <property type="match status" value="1"/>
</dbReference>
<reference evidence="8 9" key="1">
    <citation type="journal article" date="2018" name="Plant J.">
        <title>Genome sequences of Chlorella sorokiniana UTEX 1602 and Micractinium conductrix SAG 241.80: implications to maltose excretion by a green alga.</title>
        <authorList>
            <person name="Arriola M.B."/>
            <person name="Velmurugan N."/>
            <person name="Zhang Y."/>
            <person name="Plunkett M.H."/>
            <person name="Hondzo H."/>
            <person name="Barney B.M."/>
        </authorList>
    </citation>
    <scope>NUCLEOTIDE SEQUENCE [LARGE SCALE GENOMIC DNA]</scope>
    <source>
        <strain evidence="9">UTEX 1602</strain>
    </source>
</reference>
<feature type="transmembrane region" description="Helical" evidence="7">
    <location>
        <begin position="221"/>
        <end position="239"/>
    </location>
</feature>
<evidence type="ECO:0000256" key="7">
    <source>
        <dbReference type="SAM" id="Phobius"/>
    </source>
</evidence>
<dbReference type="GO" id="GO:0016020">
    <property type="term" value="C:membrane"/>
    <property type="evidence" value="ECO:0007669"/>
    <property type="project" value="UniProtKB-SubCell"/>
</dbReference>
<gene>
    <name evidence="8" type="ORF">C2E21_7384</name>
</gene>
<evidence type="ECO:0000313" key="8">
    <source>
        <dbReference type="EMBL" id="PRW34029.1"/>
    </source>
</evidence>
<comment type="subcellular location">
    <subcellularLocation>
        <location evidence="1">Membrane</location>
        <topology evidence="1">Multi-pass membrane protein</topology>
    </subcellularLocation>
</comment>
<dbReference type="STRING" id="3076.A0A2P6TID6"/>
<dbReference type="GO" id="GO:0004659">
    <property type="term" value="F:prenyltransferase activity"/>
    <property type="evidence" value="ECO:0007669"/>
    <property type="project" value="InterPro"/>
</dbReference>
<feature type="transmembrane region" description="Helical" evidence="7">
    <location>
        <begin position="94"/>
        <end position="113"/>
    </location>
</feature>
<evidence type="ECO:0000256" key="2">
    <source>
        <dbReference type="ARBA" id="ARBA00005985"/>
    </source>
</evidence>
<feature type="transmembrane region" description="Helical" evidence="7">
    <location>
        <begin position="151"/>
        <end position="171"/>
    </location>
</feature>
<protein>
    <submittedName>
        <fullName evidence="8">Homogentisate phytyltransferase chloroplastic isoform B</fullName>
    </submittedName>
</protein>
<dbReference type="NCBIfam" id="NF009525">
    <property type="entry name" value="PRK12887.1"/>
    <property type="match status" value="1"/>
</dbReference>
<keyword evidence="4 7" id="KW-0812">Transmembrane</keyword>
<proteinExistence type="inferred from homology"/>
<keyword evidence="9" id="KW-1185">Reference proteome</keyword>
<feature type="transmembrane region" description="Helical" evidence="7">
    <location>
        <begin position="125"/>
        <end position="145"/>
    </location>
</feature>
<evidence type="ECO:0000256" key="3">
    <source>
        <dbReference type="ARBA" id="ARBA00022679"/>
    </source>
</evidence>
<evidence type="ECO:0000256" key="5">
    <source>
        <dbReference type="ARBA" id="ARBA00022989"/>
    </source>
</evidence>
<feature type="transmembrane region" description="Helical" evidence="7">
    <location>
        <begin position="25"/>
        <end position="50"/>
    </location>
</feature>
<keyword evidence="3" id="KW-0808">Transferase</keyword>
<organism evidence="8 9">
    <name type="scientific">Chlorella sorokiniana</name>
    <name type="common">Freshwater green alga</name>
    <dbReference type="NCBI Taxonomy" id="3076"/>
    <lineage>
        <taxon>Eukaryota</taxon>
        <taxon>Viridiplantae</taxon>
        <taxon>Chlorophyta</taxon>
        <taxon>core chlorophytes</taxon>
        <taxon>Trebouxiophyceae</taxon>
        <taxon>Chlorellales</taxon>
        <taxon>Chlorellaceae</taxon>
        <taxon>Chlorella clade</taxon>
        <taxon>Chlorella</taxon>
    </lineage>
</organism>
<sequence>MLGTAVSVTSVSALALGPGQLGAPALVAFAQAIVAALLMNISIVGINQLYDIEIDRINKPYLPLAAGDFSVATGWALVVATGAASLAIGAASGSLPLLATLGGSLLLGLAYSTDLPLLRWKRSPVLAAACILAVRAVLVQLGLFIRMQLALAVLVQLGFFFHMQLALGSAAPAITRPIAFATAFMLLFSVVIALFKDIPDVAGDSKAGVRTLSVRLGPPRVFWACIAILEAAYAGAILVGLQSNLLWSRVATTVAHLALGTLLLWRARRTDLTSPKEISRCYMFTWGLFYAEYLLLPLFR</sequence>
<dbReference type="Proteomes" id="UP000239899">
    <property type="component" value="Unassembled WGS sequence"/>
</dbReference>
<evidence type="ECO:0000256" key="4">
    <source>
        <dbReference type="ARBA" id="ARBA00022692"/>
    </source>
</evidence>
<evidence type="ECO:0000313" key="9">
    <source>
        <dbReference type="Proteomes" id="UP000239899"/>
    </source>
</evidence>
<feature type="transmembrane region" description="Helical" evidence="7">
    <location>
        <begin position="282"/>
        <end position="299"/>
    </location>
</feature>
<dbReference type="Pfam" id="PF01040">
    <property type="entry name" value="UbiA"/>
    <property type="match status" value="1"/>
</dbReference>
<comment type="similarity">
    <text evidence="2">Belongs to the UbiA prenyltransferase family.</text>
</comment>
<dbReference type="Gene3D" id="1.10.357.140">
    <property type="entry name" value="UbiA prenyltransferase"/>
    <property type="match status" value="1"/>
</dbReference>